<sequence>MADTSTACTWIPLFTRPLNPLDAIFYRSAGGVHKGNGGGDELFMTPLPMDCSHCYISFGTDSLHYTECQQPGTPPPPIPNFHP</sequence>
<dbReference type="EMBL" id="WNYA01022496">
    <property type="protein sequence ID" value="KAG8538275.1"/>
    <property type="molecule type" value="Genomic_DNA"/>
</dbReference>
<reference evidence="1" key="1">
    <citation type="thesis" date="2020" institute="ProQuest LLC" country="789 East Eisenhower Parkway, Ann Arbor, MI, USA">
        <title>Comparative Genomics and Chromosome Evolution.</title>
        <authorList>
            <person name="Mudd A.B."/>
        </authorList>
    </citation>
    <scope>NUCLEOTIDE SEQUENCE</scope>
    <source>
        <strain evidence="1">237g6f4</strain>
        <tissue evidence="1">Blood</tissue>
    </source>
</reference>
<gene>
    <name evidence="1" type="ORF">GDO81_022941</name>
</gene>
<protein>
    <submittedName>
        <fullName evidence="1">Uncharacterized protein</fullName>
    </submittedName>
</protein>
<dbReference type="AlphaFoldDB" id="A0AAV6YTP4"/>
<dbReference type="Proteomes" id="UP000824782">
    <property type="component" value="Unassembled WGS sequence"/>
</dbReference>
<name>A0AAV6YTP4_ENGPU</name>
<accession>A0AAV6YTP4</accession>
<organism evidence="1 2">
    <name type="scientific">Engystomops pustulosus</name>
    <name type="common">Tungara frog</name>
    <name type="synonym">Physalaemus pustulosus</name>
    <dbReference type="NCBI Taxonomy" id="76066"/>
    <lineage>
        <taxon>Eukaryota</taxon>
        <taxon>Metazoa</taxon>
        <taxon>Chordata</taxon>
        <taxon>Craniata</taxon>
        <taxon>Vertebrata</taxon>
        <taxon>Euteleostomi</taxon>
        <taxon>Amphibia</taxon>
        <taxon>Batrachia</taxon>
        <taxon>Anura</taxon>
        <taxon>Neobatrachia</taxon>
        <taxon>Hyloidea</taxon>
        <taxon>Leptodactylidae</taxon>
        <taxon>Leiuperinae</taxon>
        <taxon>Engystomops</taxon>
    </lineage>
</organism>
<proteinExistence type="predicted"/>
<keyword evidence="2" id="KW-1185">Reference proteome</keyword>
<comment type="caution">
    <text evidence="1">The sequence shown here is derived from an EMBL/GenBank/DDBJ whole genome shotgun (WGS) entry which is preliminary data.</text>
</comment>
<evidence type="ECO:0000313" key="2">
    <source>
        <dbReference type="Proteomes" id="UP000824782"/>
    </source>
</evidence>
<evidence type="ECO:0000313" key="1">
    <source>
        <dbReference type="EMBL" id="KAG8538275.1"/>
    </source>
</evidence>